<organism evidence="1 2">
    <name type="scientific">Hypoxylon rubiginosum</name>
    <dbReference type="NCBI Taxonomy" id="110542"/>
    <lineage>
        <taxon>Eukaryota</taxon>
        <taxon>Fungi</taxon>
        <taxon>Dikarya</taxon>
        <taxon>Ascomycota</taxon>
        <taxon>Pezizomycotina</taxon>
        <taxon>Sordariomycetes</taxon>
        <taxon>Xylariomycetidae</taxon>
        <taxon>Xylariales</taxon>
        <taxon>Hypoxylaceae</taxon>
        <taxon>Hypoxylon</taxon>
    </lineage>
</organism>
<name>A0ACB9Z1Q0_9PEZI</name>
<evidence type="ECO:0000313" key="2">
    <source>
        <dbReference type="Proteomes" id="UP001497700"/>
    </source>
</evidence>
<accession>A0ACB9Z1Q0</accession>
<sequence>MSGLADIPGLAPLPAPEASSQSQSTAPSSTTLPSQNVAAEDNELEDTDMVTHEAPPSPPSLTSGLEALLGGLEPAPQDSVTAPAQPSTTQQDDQSHEQGGPEWEEDSSPYESSSDSSSSDDSDEDSEDGKQYELLGPEETARILMEMDVGSDDDGDGKAKGSGSAALVRTKNELPEEVVPKPDVVITPDMDLIELGLVEHIVENTVVVKANTTGEYRVLDSGSVLSTENRTVIAAVADLIGNVLQPRYTARFTNDDEIKAFGLELGTKVFYTPKHATYVFTQSLRQQKGTDASNWHDEEPADDEMEFSDDEKEAEYKRQQKAKKRGGRGGRGGAAGRGGHENASSLAAPEVSSLKYDDDDDGPYRKLARPASLAQGTSAPPESGYANNYAHRGGASRGGRGRGQRGHHGRGGHDSRGNRGGARPGHSLPPRPPRAHEYQQPQPQPQQFNYPSTSAQAAPNMPYPAAPQFYGAANGQQGYQAHQQPNPQFPFAWPQNLPQGFVPPPPPQFTGQPAGNSMAYYNPDFIQTISQMQNQMQPQQNPQGQQRGETVGRDASGAFQPTLPQSSHVIPTSTSSPIQQNGAVNRRHAGRGFGQPPRQRDLATIWEDADVRGRDSNRPLGAARVLGQLVGHNGIKRNVEKDNGYMSVKDTSVGIKIEPGDRDPRNRRSLRAWPKW</sequence>
<reference evidence="1 2" key="1">
    <citation type="journal article" date="2022" name="New Phytol.">
        <title>Ecological generalism drives hyperdiversity of secondary metabolite gene clusters in xylarialean endophytes.</title>
        <authorList>
            <person name="Franco M.E.E."/>
            <person name="Wisecaver J.H."/>
            <person name="Arnold A.E."/>
            <person name="Ju Y.M."/>
            <person name="Slot J.C."/>
            <person name="Ahrendt S."/>
            <person name="Moore L.P."/>
            <person name="Eastman K.E."/>
            <person name="Scott K."/>
            <person name="Konkel Z."/>
            <person name="Mondo S.J."/>
            <person name="Kuo A."/>
            <person name="Hayes R.D."/>
            <person name="Haridas S."/>
            <person name="Andreopoulos B."/>
            <person name="Riley R."/>
            <person name="LaButti K."/>
            <person name="Pangilinan J."/>
            <person name="Lipzen A."/>
            <person name="Amirebrahimi M."/>
            <person name="Yan J."/>
            <person name="Adam C."/>
            <person name="Keymanesh K."/>
            <person name="Ng V."/>
            <person name="Louie K."/>
            <person name="Northen T."/>
            <person name="Drula E."/>
            <person name="Henrissat B."/>
            <person name="Hsieh H.M."/>
            <person name="Youens-Clark K."/>
            <person name="Lutzoni F."/>
            <person name="Miadlikowska J."/>
            <person name="Eastwood D.C."/>
            <person name="Hamelin R.C."/>
            <person name="Grigoriev I.V."/>
            <person name="U'Ren J.M."/>
        </authorList>
    </citation>
    <scope>NUCLEOTIDE SEQUENCE [LARGE SCALE GENOMIC DNA]</scope>
    <source>
        <strain evidence="1 2">CBS 119005</strain>
    </source>
</reference>
<gene>
    <name evidence="1" type="ORF">F4820DRAFT_448053</name>
</gene>
<protein>
    <submittedName>
        <fullName evidence="1">NAF1-domain-containing protein</fullName>
    </submittedName>
</protein>
<keyword evidence="2" id="KW-1185">Reference proteome</keyword>
<evidence type="ECO:0000313" key="1">
    <source>
        <dbReference type="EMBL" id="KAI4865413.1"/>
    </source>
</evidence>
<dbReference type="EMBL" id="MU393472">
    <property type="protein sequence ID" value="KAI4865413.1"/>
    <property type="molecule type" value="Genomic_DNA"/>
</dbReference>
<dbReference type="Proteomes" id="UP001497700">
    <property type="component" value="Unassembled WGS sequence"/>
</dbReference>
<comment type="caution">
    <text evidence="1">The sequence shown here is derived from an EMBL/GenBank/DDBJ whole genome shotgun (WGS) entry which is preliminary data.</text>
</comment>
<proteinExistence type="predicted"/>